<dbReference type="InterPro" id="IPR045034">
    <property type="entry name" value="O-acyltransferase_WSD1-like"/>
</dbReference>
<keyword evidence="5" id="KW-1185">Reference proteome</keyword>
<reference evidence="4 5" key="1">
    <citation type="submission" date="2024-08" db="EMBL/GenBank/DDBJ databases">
        <authorList>
            <person name="Cucini C."/>
            <person name="Frati F."/>
        </authorList>
    </citation>
    <scope>NUCLEOTIDE SEQUENCE [LARGE SCALE GENOMIC DNA]</scope>
</reference>
<comment type="caution">
    <text evidence="4">The sequence shown here is derived from an EMBL/GenBank/DDBJ whole genome shotgun (WGS) entry which is preliminary data.</text>
</comment>
<evidence type="ECO:0000259" key="3">
    <source>
        <dbReference type="Pfam" id="PF06974"/>
    </source>
</evidence>
<dbReference type="PANTHER" id="PTHR31650:SF1">
    <property type="entry name" value="WAX ESTER SYNTHASE_DIACYLGLYCEROL ACYLTRANSFERASE 4-RELATED"/>
    <property type="match status" value="1"/>
</dbReference>
<gene>
    <name evidence="4" type="ORF">ODALV1_LOCUS6533</name>
</gene>
<feature type="domain" description="O-acyltransferase WSD1 C-terminal" evidence="3">
    <location>
        <begin position="417"/>
        <end position="558"/>
    </location>
</feature>
<protein>
    <recommendedName>
        <fullName evidence="3">O-acyltransferase WSD1 C-terminal domain-containing protein</fullName>
    </recommendedName>
</protein>
<dbReference type="InterPro" id="IPR009721">
    <property type="entry name" value="O-acyltransferase_WSD1_C"/>
</dbReference>
<dbReference type="Pfam" id="PF06974">
    <property type="entry name" value="WS_DGAT_C"/>
    <property type="match status" value="1"/>
</dbReference>
<accession>A0ABP1Q3V6</accession>
<keyword evidence="2" id="KW-0812">Transmembrane</keyword>
<organism evidence="4 5">
    <name type="scientific">Orchesella dallaii</name>
    <dbReference type="NCBI Taxonomy" id="48710"/>
    <lineage>
        <taxon>Eukaryota</taxon>
        <taxon>Metazoa</taxon>
        <taxon>Ecdysozoa</taxon>
        <taxon>Arthropoda</taxon>
        <taxon>Hexapoda</taxon>
        <taxon>Collembola</taxon>
        <taxon>Entomobryomorpha</taxon>
        <taxon>Entomobryoidea</taxon>
        <taxon>Orchesellidae</taxon>
        <taxon>Orchesellinae</taxon>
        <taxon>Orchesella</taxon>
    </lineage>
</organism>
<evidence type="ECO:0000256" key="2">
    <source>
        <dbReference type="SAM" id="Phobius"/>
    </source>
</evidence>
<feature type="compositionally biased region" description="Polar residues" evidence="1">
    <location>
        <begin position="1"/>
        <end position="12"/>
    </location>
</feature>
<evidence type="ECO:0000313" key="4">
    <source>
        <dbReference type="EMBL" id="CAL8086763.1"/>
    </source>
</evidence>
<name>A0ABP1Q3V6_9HEXA</name>
<sequence length="570" mass="65053">MTVAKLNTGSSDPKSKPTPRRRSLTTDVLSPQNVCKKLIKLIFVLIAFVVYGVLVPVFLICMIPVYMYRGLVVILQKMFKPDWVGIMSSRDALVGLDNTTKRCECVIIANLCFRGVPDVEKCTEHFRKNVMEAKNAKGEFLYRKFTYYYENWLGFPFWKKEENFKLEDHFRKFDYNIKTKPMGVNDVEESVTEDELLRSLGEIEALPFPKGKSPWEIMILPNYIPREGDLHKDYAVPEMTVTDWNNPDGNANDDKYFALVFRIHHAIADGYSCLKMLMCHICAEPLDTVPKAPTRNYNFFVRILHCLAILVFTPYYHFNQFFVEIDNSIWHLSTNKLAKKSHFVSTERIPLESLKDVGKAHRVPMTGVFLAGLAGGIHNYLKLTGKGHQIPKFMRAFSPMPWQDHPAFTVNGLVNHWTVGVFGIPVTEDTPQKRLRACKKSMNRLVNSPILVSNFFTVPILLSAPNFLTSFWGTNWMTSMILSNFPGPKDTAKSFGQHPLDNLFTFVPHMRGSAGLGIMFPTCFGNARCTVSVDCAILKDYSDAQFLVSLIDEEFRILRTLHSPNAENRV</sequence>
<keyword evidence="2" id="KW-1133">Transmembrane helix</keyword>
<evidence type="ECO:0000313" key="5">
    <source>
        <dbReference type="Proteomes" id="UP001642540"/>
    </source>
</evidence>
<keyword evidence="2" id="KW-0472">Membrane</keyword>
<dbReference type="EMBL" id="CAXLJM020000020">
    <property type="protein sequence ID" value="CAL8086763.1"/>
    <property type="molecule type" value="Genomic_DNA"/>
</dbReference>
<dbReference type="Proteomes" id="UP001642540">
    <property type="component" value="Unassembled WGS sequence"/>
</dbReference>
<evidence type="ECO:0000256" key="1">
    <source>
        <dbReference type="SAM" id="MobiDB-lite"/>
    </source>
</evidence>
<dbReference type="PANTHER" id="PTHR31650">
    <property type="entry name" value="O-ACYLTRANSFERASE (WSD1-LIKE) FAMILY PROTEIN"/>
    <property type="match status" value="1"/>
</dbReference>
<feature type="transmembrane region" description="Helical" evidence="2">
    <location>
        <begin position="41"/>
        <end position="68"/>
    </location>
</feature>
<feature type="region of interest" description="Disordered" evidence="1">
    <location>
        <begin position="1"/>
        <end position="25"/>
    </location>
</feature>
<proteinExistence type="predicted"/>